<comment type="caution">
    <text evidence="2">The sequence shown here is derived from an EMBL/GenBank/DDBJ whole genome shotgun (WGS) entry which is preliminary data.</text>
</comment>
<accession>A0A2T7P1H2</accession>
<dbReference type="InterPro" id="IPR001299">
    <property type="entry name" value="Ependymin"/>
</dbReference>
<dbReference type="PANTHER" id="PTHR10697:SF13">
    <property type="entry name" value="RICIN B LECTIN DOMAIN-CONTAINING PROTEIN"/>
    <property type="match status" value="1"/>
</dbReference>
<dbReference type="AlphaFoldDB" id="A0A2T7P1H2"/>
<evidence type="ECO:0000256" key="1">
    <source>
        <dbReference type="SAM" id="SignalP"/>
    </source>
</evidence>
<name>A0A2T7P1H2_POMCA</name>
<dbReference type="GO" id="GO:0007160">
    <property type="term" value="P:cell-matrix adhesion"/>
    <property type="evidence" value="ECO:0007669"/>
    <property type="project" value="InterPro"/>
</dbReference>
<evidence type="ECO:0000313" key="3">
    <source>
        <dbReference type="Proteomes" id="UP000245119"/>
    </source>
</evidence>
<feature type="signal peptide" evidence="1">
    <location>
        <begin position="1"/>
        <end position="20"/>
    </location>
</feature>
<gene>
    <name evidence="2" type="ORF">C0Q70_12432</name>
</gene>
<evidence type="ECO:0000313" key="2">
    <source>
        <dbReference type="EMBL" id="PVD27277.1"/>
    </source>
</evidence>
<dbReference type="PANTHER" id="PTHR10697">
    <property type="entry name" value="MAMMALIAN EPENDYMIN-RELATED PROTEIN 1"/>
    <property type="match status" value="1"/>
</dbReference>
<reference evidence="2 3" key="1">
    <citation type="submission" date="2018-04" db="EMBL/GenBank/DDBJ databases">
        <title>The genome of golden apple snail Pomacea canaliculata provides insight into stress tolerance and invasive adaptation.</title>
        <authorList>
            <person name="Liu C."/>
            <person name="Liu B."/>
            <person name="Ren Y."/>
            <person name="Zhang Y."/>
            <person name="Wang H."/>
            <person name="Li S."/>
            <person name="Jiang F."/>
            <person name="Yin L."/>
            <person name="Zhang G."/>
            <person name="Qian W."/>
            <person name="Fan W."/>
        </authorList>
    </citation>
    <scope>NUCLEOTIDE SEQUENCE [LARGE SCALE GENOMIC DNA]</scope>
    <source>
        <strain evidence="2">SZHN2017</strain>
        <tissue evidence="2">Muscle</tissue>
    </source>
</reference>
<feature type="chain" id="PRO_5015452667" evidence="1">
    <location>
        <begin position="21"/>
        <end position="282"/>
    </location>
</feature>
<dbReference type="Pfam" id="PF00811">
    <property type="entry name" value="Ependymin"/>
    <property type="match status" value="1"/>
</dbReference>
<dbReference type="EMBL" id="PZQS01000007">
    <property type="protein sequence ID" value="PVD27277.1"/>
    <property type="molecule type" value="Genomic_DNA"/>
</dbReference>
<proteinExistence type="predicted"/>
<organism evidence="2 3">
    <name type="scientific">Pomacea canaliculata</name>
    <name type="common">Golden apple snail</name>
    <dbReference type="NCBI Taxonomy" id="400727"/>
    <lineage>
        <taxon>Eukaryota</taxon>
        <taxon>Metazoa</taxon>
        <taxon>Spiralia</taxon>
        <taxon>Lophotrochozoa</taxon>
        <taxon>Mollusca</taxon>
        <taxon>Gastropoda</taxon>
        <taxon>Caenogastropoda</taxon>
        <taxon>Architaenioglossa</taxon>
        <taxon>Ampullarioidea</taxon>
        <taxon>Ampullariidae</taxon>
        <taxon>Pomacea</taxon>
    </lineage>
</organism>
<dbReference type="GO" id="GO:0005509">
    <property type="term" value="F:calcium ion binding"/>
    <property type="evidence" value="ECO:0007669"/>
    <property type="project" value="InterPro"/>
</dbReference>
<dbReference type="OrthoDB" id="10001248at2759"/>
<keyword evidence="1" id="KW-0732">Signal</keyword>
<dbReference type="Proteomes" id="UP000245119">
    <property type="component" value="Linkage Group LG7"/>
</dbReference>
<protein>
    <submittedName>
        <fullName evidence="2">Uncharacterized protein</fullName>
    </submittedName>
</protein>
<dbReference type="GO" id="GO:0005576">
    <property type="term" value="C:extracellular region"/>
    <property type="evidence" value="ECO:0007669"/>
    <property type="project" value="InterPro"/>
</dbReference>
<dbReference type="GO" id="GO:0005764">
    <property type="term" value="C:lysosome"/>
    <property type="evidence" value="ECO:0007669"/>
    <property type="project" value="TreeGrafter"/>
</dbReference>
<sequence length="282" mass="30406">MDGGVLFGMVAAAVLGLSTAQTKHCCTPDQWQGLLTVTTGVTEREHGKLAQSGTFYKLDLETRKCFAIKLSVPFIKFCVPDSAQKLADFTLGAATESLPVSFYTFNKQNTSLQASLTVTRDLCIPVSALEVGEFNRGRDGIMMIMGFVDIQPKISDPSIFDVPRECKDAKPHPEKVMTAMTQARLGKRIDWEDDRGGGDTAQKLGDVTLGANSESLPASVFANIFDDLLVQFTFTQKLCIPVSQLTIANEGPATLVNVAAFANIKTSSPNPQSSLYLLSAKG</sequence>
<keyword evidence="3" id="KW-1185">Reference proteome</keyword>